<accession>A0A2N2E291</accession>
<keyword evidence="2" id="KW-0067">ATP-binding</keyword>
<reference evidence="3 4" key="1">
    <citation type="journal article" date="2017" name="ISME J.">
        <title>Potential for microbial H2 and metal transformations associated with novel bacteria and archaea in deep terrestrial subsurface sediments.</title>
        <authorList>
            <person name="Hernsdorf A.W."/>
            <person name="Amano Y."/>
            <person name="Miyakawa K."/>
            <person name="Ise K."/>
            <person name="Suzuki Y."/>
            <person name="Anantharaman K."/>
            <person name="Probst A."/>
            <person name="Burstein D."/>
            <person name="Thomas B.C."/>
            <person name="Banfield J.F."/>
        </authorList>
    </citation>
    <scope>NUCLEOTIDE SEQUENCE [LARGE SCALE GENOMIC DNA]</scope>
    <source>
        <strain evidence="3">HGW-Falkowbacteria-2</strain>
    </source>
</reference>
<name>A0A2N2E291_9BACT</name>
<dbReference type="InterPro" id="IPR010230">
    <property type="entry name" value="FeS-cluster_ATPase_SufC"/>
</dbReference>
<dbReference type="Proteomes" id="UP000233325">
    <property type="component" value="Unassembled WGS sequence"/>
</dbReference>
<sequence>LELFPFLFDAYKSLTVARGEEPASVFAFKTRLDDELDALQVKADWSQRHLNQDFSGGEKKKSELLQLALASPALAVLDEIDSGLDIDALQAAGDAIARIKAKGTSIIAITHYQQAMKYLKPDRVLVMQKGRIAASGGPDLAERLEKEGFANLGKSSQE</sequence>
<gene>
    <name evidence="3" type="ORF">CVU83_01120</name>
</gene>
<dbReference type="PANTHER" id="PTHR43204">
    <property type="entry name" value="ABC TRANSPORTER I FAMILY MEMBER 6, CHLOROPLASTIC"/>
    <property type="match status" value="1"/>
</dbReference>
<feature type="non-terminal residue" evidence="3">
    <location>
        <position position="1"/>
    </location>
</feature>
<dbReference type="GO" id="GO:0005524">
    <property type="term" value="F:ATP binding"/>
    <property type="evidence" value="ECO:0007669"/>
    <property type="project" value="UniProtKB-KW"/>
</dbReference>
<organism evidence="3 4">
    <name type="scientific">Candidatus Falkowbacteria bacterium HGW-Falkowbacteria-2</name>
    <dbReference type="NCBI Taxonomy" id="2013769"/>
    <lineage>
        <taxon>Bacteria</taxon>
        <taxon>Candidatus Falkowiibacteriota</taxon>
    </lineage>
</organism>
<evidence type="ECO:0000256" key="2">
    <source>
        <dbReference type="ARBA" id="ARBA00022840"/>
    </source>
</evidence>
<dbReference type="AlphaFoldDB" id="A0A2N2E291"/>
<proteinExistence type="predicted"/>
<evidence type="ECO:0000313" key="3">
    <source>
        <dbReference type="EMBL" id="PKM88818.1"/>
    </source>
</evidence>
<dbReference type="InterPro" id="IPR027417">
    <property type="entry name" value="P-loop_NTPase"/>
</dbReference>
<dbReference type="Gene3D" id="3.40.50.300">
    <property type="entry name" value="P-loop containing nucleotide triphosphate hydrolases"/>
    <property type="match status" value="1"/>
</dbReference>
<dbReference type="SUPFAM" id="SSF52540">
    <property type="entry name" value="P-loop containing nucleoside triphosphate hydrolases"/>
    <property type="match status" value="1"/>
</dbReference>
<evidence type="ECO:0000313" key="4">
    <source>
        <dbReference type="Proteomes" id="UP000233325"/>
    </source>
</evidence>
<evidence type="ECO:0000256" key="1">
    <source>
        <dbReference type="ARBA" id="ARBA00022741"/>
    </source>
</evidence>
<comment type="caution">
    <text evidence="3">The sequence shown here is derived from an EMBL/GenBank/DDBJ whole genome shotgun (WGS) entry which is preliminary data.</text>
</comment>
<dbReference type="EMBL" id="PHAH01000010">
    <property type="protein sequence ID" value="PKM88818.1"/>
    <property type="molecule type" value="Genomic_DNA"/>
</dbReference>
<protein>
    <recommendedName>
        <fullName evidence="5">Fe-S cluster assembly ATPase SufC</fullName>
    </recommendedName>
</protein>
<keyword evidence="1" id="KW-0547">Nucleotide-binding</keyword>
<dbReference type="PANTHER" id="PTHR43204:SF1">
    <property type="entry name" value="ABC TRANSPORTER I FAMILY MEMBER 6, CHLOROPLASTIC"/>
    <property type="match status" value="1"/>
</dbReference>
<evidence type="ECO:0008006" key="5">
    <source>
        <dbReference type="Google" id="ProtNLM"/>
    </source>
</evidence>